<dbReference type="PROSITE" id="PS00086">
    <property type="entry name" value="CYTOCHROME_P450"/>
    <property type="match status" value="1"/>
</dbReference>
<keyword evidence="6 7" id="KW-0503">Monooxygenase</keyword>
<dbReference type="SUPFAM" id="SSF48264">
    <property type="entry name" value="Cytochrome P450"/>
    <property type="match status" value="1"/>
</dbReference>
<reference evidence="9" key="1">
    <citation type="journal article" date="2014" name="Int. J. Syst. Evol. Microbiol.">
        <title>Complete genome sequence of Corynebacterium casei LMG S-19264T (=DSM 44701T), isolated from a smear-ripened cheese.</title>
        <authorList>
            <consortium name="US DOE Joint Genome Institute (JGI-PGF)"/>
            <person name="Walter F."/>
            <person name="Albersmeier A."/>
            <person name="Kalinowski J."/>
            <person name="Ruckert C."/>
        </authorList>
    </citation>
    <scope>NUCLEOTIDE SEQUENCE</scope>
    <source>
        <strain evidence="9">JCM 4790</strain>
    </source>
</reference>
<dbReference type="InterPro" id="IPR036396">
    <property type="entry name" value="Cyt_P450_sf"/>
</dbReference>
<dbReference type="Gene3D" id="1.10.630.10">
    <property type="entry name" value="Cytochrome P450"/>
    <property type="match status" value="1"/>
</dbReference>
<evidence type="ECO:0000256" key="7">
    <source>
        <dbReference type="RuleBase" id="RU000461"/>
    </source>
</evidence>
<reference evidence="9" key="2">
    <citation type="submission" date="2020-09" db="EMBL/GenBank/DDBJ databases">
        <authorList>
            <person name="Sun Q."/>
            <person name="Ohkuma M."/>
        </authorList>
    </citation>
    <scope>NUCLEOTIDE SEQUENCE</scope>
    <source>
        <strain evidence="9">JCM 4790</strain>
    </source>
</reference>
<dbReference type="PANTHER" id="PTHR46696">
    <property type="entry name" value="P450, PUTATIVE (EUROFUNG)-RELATED"/>
    <property type="match status" value="1"/>
</dbReference>
<dbReference type="InterPro" id="IPR002397">
    <property type="entry name" value="Cyt_P450_B"/>
</dbReference>
<dbReference type="FunFam" id="1.10.630.10:FF:000018">
    <property type="entry name" value="Cytochrome P450 monooxygenase"/>
    <property type="match status" value="1"/>
</dbReference>
<evidence type="ECO:0000256" key="3">
    <source>
        <dbReference type="ARBA" id="ARBA00022723"/>
    </source>
</evidence>
<gene>
    <name evidence="9" type="ORF">GCM10010358_49880</name>
</gene>
<accession>A0A918NRE2</accession>
<dbReference type="RefSeq" id="WP_190192532.1">
    <property type="nucleotide sequence ID" value="NZ_BMVU01000027.1"/>
</dbReference>
<dbReference type="GO" id="GO:0005506">
    <property type="term" value="F:iron ion binding"/>
    <property type="evidence" value="ECO:0007669"/>
    <property type="project" value="InterPro"/>
</dbReference>
<proteinExistence type="inferred from homology"/>
<sequence>MTSAEPTTYPFGEPDRLEPDPLFAALRAERPLTRVRLPYGEAAWLATRYEDVRTVLGDPRFSRAAGVGRDEPRMRPHLLPPDTIMSMDPPEHSRLRRLVTKAFTVRGVERLRPRAQQIADGLVDAMLAGGAPADLVEDFALPLPITVICELLGVPYEDRTDFRLWSDAFLSTTKYTPDEVRLYVGRLREYMAGLIAERRAAGGGGEDLLSGLVVARDEDDRLSEGEMLSLAEGLLVAGHETTASQIPNFVYVLLNHPEQLETLRADLSLVPRAVEELMRFVPLGTGAGIARYALEDVELSGVTVRAGEPVLPAMASANRDESVYTDPDRLDLLRKESSHVGFGHGPHHCLGAPLARMELQVALDTLLRRLPGLRFAGAEEGIEWKDGLATRGPARMPVAWDTAD</sequence>
<evidence type="ECO:0000256" key="6">
    <source>
        <dbReference type="ARBA" id="ARBA00023033"/>
    </source>
</evidence>
<keyword evidence="4 7" id="KW-0560">Oxidoreductase</keyword>
<dbReference type="Pfam" id="PF00067">
    <property type="entry name" value="p450"/>
    <property type="match status" value="1"/>
</dbReference>
<dbReference type="AlphaFoldDB" id="A0A918NRE2"/>
<evidence type="ECO:0000256" key="5">
    <source>
        <dbReference type="ARBA" id="ARBA00023004"/>
    </source>
</evidence>
<keyword evidence="3 7" id="KW-0479">Metal-binding</keyword>
<dbReference type="GO" id="GO:0020037">
    <property type="term" value="F:heme binding"/>
    <property type="evidence" value="ECO:0007669"/>
    <property type="project" value="InterPro"/>
</dbReference>
<feature type="region of interest" description="Disordered" evidence="8">
    <location>
        <begin position="66"/>
        <end position="86"/>
    </location>
</feature>
<dbReference type="InterPro" id="IPR001128">
    <property type="entry name" value="Cyt_P450"/>
</dbReference>
<dbReference type="PRINTS" id="PR00359">
    <property type="entry name" value="BP450"/>
</dbReference>
<comment type="caution">
    <text evidence="9">The sequence shown here is derived from an EMBL/GenBank/DDBJ whole genome shotgun (WGS) entry which is preliminary data.</text>
</comment>
<dbReference type="PANTHER" id="PTHR46696:SF1">
    <property type="entry name" value="CYTOCHROME P450 YJIB-RELATED"/>
    <property type="match status" value="1"/>
</dbReference>
<evidence type="ECO:0000256" key="8">
    <source>
        <dbReference type="SAM" id="MobiDB-lite"/>
    </source>
</evidence>
<dbReference type="CDD" id="cd11031">
    <property type="entry name" value="Cyp158A-like"/>
    <property type="match status" value="1"/>
</dbReference>
<name>A0A918NRE2_9ACTN</name>
<evidence type="ECO:0000256" key="2">
    <source>
        <dbReference type="ARBA" id="ARBA00022617"/>
    </source>
</evidence>
<dbReference type="GO" id="GO:0004497">
    <property type="term" value="F:monooxygenase activity"/>
    <property type="evidence" value="ECO:0007669"/>
    <property type="project" value="UniProtKB-KW"/>
</dbReference>
<comment type="similarity">
    <text evidence="1 7">Belongs to the cytochrome P450 family.</text>
</comment>
<evidence type="ECO:0000256" key="1">
    <source>
        <dbReference type="ARBA" id="ARBA00010617"/>
    </source>
</evidence>
<organism evidence="9 10">
    <name type="scientific">Streptomyces minutiscleroticus</name>
    <dbReference type="NCBI Taxonomy" id="68238"/>
    <lineage>
        <taxon>Bacteria</taxon>
        <taxon>Bacillati</taxon>
        <taxon>Actinomycetota</taxon>
        <taxon>Actinomycetes</taxon>
        <taxon>Kitasatosporales</taxon>
        <taxon>Streptomycetaceae</taxon>
        <taxon>Streptomyces</taxon>
    </lineage>
</organism>
<keyword evidence="2 7" id="KW-0349">Heme</keyword>
<evidence type="ECO:0000256" key="4">
    <source>
        <dbReference type="ARBA" id="ARBA00023002"/>
    </source>
</evidence>
<evidence type="ECO:0000313" key="10">
    <source>
        <dbReference type="Proteomes" id="UP000619244"/>
    </source>
</evidence>
<dbReference type="InterPro" id="IPR017972">
    <property type="entry name" value="Cyt_P450_CS"/>
</dbReference>
<dbReference type="GO" id="GO:0016705">
    <property type="term" value="F:oxidoreductase activity, acting on paired donors, with incorporation or reduction of molecular oxygen"/>
    <property type="evidence" value="ECO:0007669"/>
    <property type="project" value="InterPro"/>
</dbReference>
<protein>
    <submittedName>
        <fullName evidence="9">Cytochrome P450</fullName>
    </submittedName>
</protein>
<keyword evidence="10" id="KW-1185">Reference proteome</keyword>
<keyword evidence="5 7" id="KW-0408">Iron</keyword>
<dbReference type="Proteomes" id="UP000619244">
    <property type="component" value="Unassembled WGS sequence"/>
</dbReference>
<evidence type="ECO:0000313" key="9">
    <source>
        <dbReference type="EMBL" id="GGX89923.1"/>
    </source>
</evidence>
<dbReference type="PRINTS" id="PR00385">
    <property type="entry name" value="P450"/>
</dbReference>
<dbReference type="EMBL" id="BMVU01000027">
    <property type="protein sequence ID" value="GGX89923.1"/>
    <property type="molecule type" value="Genomic_DNA"/>
</dbReference>